<dbReference type="GO" id="GO:0045493">
    <property type="term" value="P:xylan catabolic process"/>
    <property type="evidence" value="ECO:0007669"/>
    <property type="project" value="InterPro"/>
</dbReference>
<dbReference type="OrthoDB" id="339499at2"/>
<protein>
    <submittedName>
        <fullName evidence="4">Agu67A</fullName>
    </submittedName>
    <submittedName>
        <fullName evidence="5">Alpha-glucuronidase</fullName>
        <ecNumber evidence="5">3.2.1.139</ecNumber>
    </submittedName>
</protein>
<dbReference type="Gene3D" id="3.30.379.10">
    <property type="entry name" value="Chitobiase/beta-hexosaminidase domain 2-like"/>
    <property type="match status" value="1"/>
</dbReference>
<dbReference type="InterPro" id="IPR017853">
    <property type="entry name" value="GH"/>
</dbReference>
<dbReference type="PANTHER" id="PTHR39207">
    <property type="entry name" value="ALPHA-GLUCURONIDASE A"/>
    <property type="match status" value="1"/>
</dbReference>
<evidence type="ECO:0000313" key="4">
    <source>
        <dbReference type="EMBL" id="AEE64776.1"/>
    </source>
</evidence>
<dbReference type="Gene3D" id="3.20.20.80">
    <property type="entry name" value="Glycosidases"/>
    <property type="match status" value="1"/>
</dbReference>
<dbReference type="RefSeq" id="WP_002850675.1">
    <property type="nucleotide sequence ID" value="NZ_ADKM02000091.1"/>
</dbReference>
<keyword evidence="1 5" id="KW-0378">Hydrolase</keyword>
<dbReference type="eggNOG" id="COG3661">
    <property type="taxonomic scope" value="Bacteria"/>
</dbReference>
<dbReference type="GO" id="GO:0046559">
    <property type="term" value="F:alpha-glucuronidase activity"/>
    <property type="evidence" value="ECO:0007669"/>
    <property type="project" value="UniProtKB-EC"/>
</dbReference>
<dbReference type="EMBL" id="JF314325">
    <property type="protein sequence ID" value="AEE64776.1"/>
    <property type="molecule type" value="Genomic_DNA"/>
</dbReference>
<keyword evidence="6" id="KW-1185">Reference proteome</keyword>
<dbReference type="Pfam" id="PF07488">
    <property type="entry name" value="Glyco_hydro_67M"/>
    <property type="match status" value="1"/>
</dbReference>
<organism evidence="5 6">
    <name type="scientific">Ruminococcus albus 8</name>
    <dbReference type="NCBI Taxonomy" id="246199"/>
    <lineage>
        <taxon>Bacteria</taxon>
        <taxon>Bacillati</taxon>
        <taxon>Bacillota</taxon>
        <taxon>Clostridia</taxon>
        <taxon>Eubacteriales</taxon>
        <taxon>Oscillospiraceae</taxon>
        <taxon>Ruminococcus</taxon>
    </lineage>
</organism>
<dbReference type="GO" id="GO:0033939">
    <property type="term" value="F:xylan alpha-1,2-glucuronosidase activity"/>
    <property type="evidence" value="ECO:0007669"/>
    <property type="project" value="TreeGrafter"/>
</dbReference>
<dbReference type="EMBL" id="ADKM02000091">
    <property type="protein sequence ID" value="EGC02675.1"/>
    <property type="molecule type" value="Genomic_DNA"/>
</dbReference>
<feature type="domain" description="Glycosyl hydrolase family 67 C-terminal" evidence="2">
    <location>
        <begin position="425"/>
        <end position="646"/>
    </location>
</feature>
<dbReference type="STRING" id="246199.CUS_7210"/>
<dbReference type="SUPFAM" id="SSF51445">
    <property type="entry name" value="(Trans)glycosidases"/>
    <property type="match status" value="1"/>
</dbReference>
<sequence length="650" mass="73542">MVFSKLWLNYKKLDDTRKRILISCEHSLKESAAFEELQTAMKAMLPEAIVLWKSEVFDDDSYLIVLGIHPELDREEYTIAASLNITEICGGSEAGLLYGVFEFLKRTALAGGFIGFNAQAKPSQPLRMLDHWDNADGSIERGYSGKSFFFKDGELLVNERTVMYARLMASVGINGVVINNVNVRGSAKRLLTKDYADSLEELGELFGRYGIKLFICPDFAAPISVGGLDSADPLDERVINWWKECCASLFSRIPNLGGFLVKADSEGQPGPFAYGRDHADGANMLARAVAPFGGLVIWRCFVYNCAQDWRDLKTDRARSGYDNFMPLDGRFDDNVILQVKNGPMDFQVREPVHPLFGAMKHTKLMAEFQLAQEYTGQQKHVCWLVPMIKDILGFHTKHDMQDDRVSRTVCGVAAVANTGDDFCWTGSELAAANLYGYGRLLFNEDTDLDELAEEWAQLTFGDDEQVISAVSEILKGSHKAYEDYTVPLGLGWMCKPNHHYGPDPWGYEFDRWGTYNRADRNGIGVDRSPAGTGYSAQYAPEWAEVYGDIDRCPDDLLLFFHRVPYTHKLRGGKTVIQHIYDAHFEGYEQAEHFAALWASLKGRVDERTFKNVSERFEEQLNCAKEWRDIINTFFHRLSGIDDKQGRKIYN</sequence>
<dbReference type="SUPFAM" id="SSF55545">
    <property type="entry name" value="beta-N-acetylhexosaminidase-like domain"/>
    <property type="match status" value="1"/>
</dbReference>
<reference evidence="5 6" key="2">
    <citation type="submission" date="2011-02" db="EMBL/GenBank/DDBJ databases">
        <authorList>
            <person name="Nelson K.E."/>
            <person name="Sutton G."/>
            <person name="Torralba M."/>
            <person name="Durkin S."/>
            <person name="Harkins D."/>
            <person name="Montgomery R."/>
            <person name="Ziemer C."/>
            <person name="Klaassens E."/>
            <person name="Ocuiv P."/>
            <person name="Morrison M."/>
        </authorList>
    </citation>
    <scope>NUCLEOTIDE SEQUENCE [LARGE SCALE GENOMIC DNA]</scope>
    <source>
        <strain evidence="5 6">8</strain>
    </source>
</reference>
<dbReference type="GO" id="GO:0005576">
    <property type="term" value="C:extracellular region"/>
    <property type="evidence" value="ECO:0007669"/>
    <property type="project" value="InterPro"/>
</dbReference>
<dbReference type="PANTHER" id="PTHR39207:SF1">
    <property type="entry name" value="ALPHA-GLUCURONIDASE A"/>
    <property type="match status" value="1"/>
</dbReference>
<keyword evidence="5" id="KW-0326">Glycosidase</keyword>
<evidence type="ECO:0000313" key="6">
    <source>
        <dbReference type="Proteomes" id="UP000004259"/>
    </source>
</evidence>
<dbReference type="Proteomes" id="UP000004259">
    <property type="component" value="Unassembled WGS sequence"/>
</dbReference>
<name>E9SDL4_RUMAL</name>
<dbReference type="AlphaFoldDB" id="E9SDL4"/>
<feature type="domain" description="Glycosyl hydrolase family 67 catalytic" evidence="3">
    <location>
        <begin position="117"/>
        <end position="424"/>
    </location>
</feature>
<accession>E9SDL4</accession>
<dbReference type="EC" id="3.2.1.139" evidence="5"/>
<dbReference type="InterPro" id="IPR011100">
    <property type="entry name" value="Glyco_hydro_67_cat"/>
</dbReference>
<dbReference type="Gene3D" id="3.90.1330.10">
    <property type="entry name" value="Alpha-glucuronidase, C-terminal domain"/>
    <property type="match status" value="1"/>
</dbReference>
<evidence type="ECO:0000259" key="3">
    <source>
        <dbReference type="Pfam" id="PF07488"/>
    </source>
</evidence>
<evidence type="ECO:0000256" key="1">
    <source>
        <dbReference type="ARBA" id="ARBA00022801"/>
    </source>
</evidence>
<proteinExistence type="predicted"/>
<dbReference type="InterPro" id="IPR011099">
    <property type="entry name" value="Glyco_hydro_67_C"/>
</dbReference>
<dbReference type="InterPro" id="IPR029018">
    <property type="entry name" value="Hex-like_dom2"/>
</dbReference>
<dbReference type="InterPro" id="IPR037054">
    <property type="entry name" value="A-glucoronidase_C_sf"/>
</dbReference>
<gene>
    <name evidence="5" type="primary">aguA</name>
    <name evidence="4" type="synonym">agu67A</name>
    <name evidence="5" type="ORF">CUS_7210</name>
</gene>
<dbReference type="Pfam" id="PF07477">
    <property type="entry name" value="Glyco_hydro_67C"/>
    <property type="match status" value="1"/>
</dbReference>
<evidence type="ECO:0000313" key="5">
    <source>
        <dbReference type="EMBL" id="EGC02675.1"/>
    </source>
</evidence>
<evidence type="ECO:0000259" key="2">
    <source>
        <dbReference type="Pfam" id="PF07477"/>
    </source>
</evidence>
<reference evidence="4" key="1">
    <citation type="journal article" date="2011" name="Appl. Environ. Microbiol.">
        <title>Biochemical Analyses of Multiple Endoxylanases from the Rumen Bacterium Ruminococcus albus 8 and Their Synergistic Activities with Accessory Hemicellulose-Degrading Enzymes.</title>
        <authorList>
            <person name="Moon Y.H."/>
            <person name="Iakiviak M."/>
            <person name="Bauer S."/>
            <person name="Mackie R.I."/>
            <person name="Cann I.K."/>
        </authorList>
    </citation>
    <scope>NUCLEOTIDE SEQUENCE</scope>
    <source>
        <strain evidence="4">8</strain>
    </source>
</reference>